<evidence type="ECO:0000313" key="7">
    <source>
        <dbReference type="EMBL" id="SNQ46729.1"/>
    </source>
</evidence>
<feature type="binding site" evidence="5">
    <location>
        <position position="136"/>
    </location>
    <ligand>
        <name>Mg(2+)</name>
        <dbReference type="ChEBI" id="CHEBI:18420"/>
    </ligand>
</feature>
<dbReference type="Proteomes" id="UP000234331">
    <property type="component" value="Unassembled WGS sequence"/>
</dbReference>
<reference evidence="7 8" key="1">
    <citation type="submission" date="2017-06" db="EMBL/GenBank/DDBJ databases">
        <authorList>
            <person name="Kim H.J."/>
            <person name="Triplett B.A."/>
        </authorList>
    </citation>
    <scope>NUCLEOTIDE SEQUENCE [LARGE SCALE GENOMIC DNA]</scope>
    <source>
        <strain evidence="7">FRACA_ARgP5</strain>
    </source>
</reference>
<evidence type="ECO:0000259" key="6">
    <source>
        <dbReference type="Pfam" id="PF03328"/>
    </source>
</evidence>
<dbReference type="InterPro" id="IPR040442">
    <property type="entry name" value="Pyrv_kinase-like_dom_sf"/>
</dbReference>
<dbReference type="PANTHER" id="PTHR32308">
    <property type="entry name" value="LYASE BETA SUBUNIT, PUTATIVE (AFU_ORTHOLOGUE AFUA_4G13030)-RELATED"/>
    <property type="match status" value="1"/>
</dbReference>
<dbReference type="Gene3D" id="3.20.20.60">
    <property type="entry name" value="Phosphoenolpyruvate-binding domains"/>
    <property type="match status" value="1"/>
</dbReference>
<evidence type="ECO:0000256" key="5">
    <source>
        <dbReference type="PIRSR" id="PIRSR015582-2"/>
    </source>
</evidence>
<feature type="binding site" evidence="5">
    <location>
        <position position="163"/>
    </location>
    <ligand>
        <name>Mg(2+)</name>
        <dbReference type="ChEBI" id="CHEBI:18420"/>
    </ligand>
</feature>
<dbReference type="PANTHER" id="PTHR32308:SF10">
    <property type="entry name" value="CITRATE LYASE SUBUNIT BETA"/>
    <property type="match status" value="1"/>
</dbReference>
<protein>
    <submittedName>
        <fullName evidence="7">(3S)-malyl-CoA thioesterase</fullName>
        <ecNumber evidence="7">3.1.2.30</ecNumber>
    </submittedName>
</protein>
<dbReference type="InterPro" id="IPR005000">
    <property type="entry name" value="Aldolase/citrate-lyase_domain"/>
</dbReference>
<keyword evidence="7" id="KW-0378">Hydrolase</keyword>
<evidence type="ECO:0000313" key="8">
    <source>
        <dbReference type="Proteomes" id="UP000234331"/>
    </source>
</evidence>
<keyword evidence="2 5" id="KW-0479">Metal-binding</keyword>
<gene>
    <name evidence="7" type="primary">mcl</name>
    <name evidence="7" type="ORF">FRACA_1520008</name>
</gene>
<dbReference type="PIRSF" id="PIRSF015582">
    <property type="entry name" value="Cit_lyase_B"/>
    <property type="match status" value="1"/>
</dbReference>
<dbReference type="GO" id="GO:0000287">
    <property type="term" value="F:magnesium ion binding"/>
    <property type="evidence" value="ECO:0007669"/>
    <property type="project" value="TreeGrafter"/>
</dbReference>
<dbReference type="EC" id="3.1.2.30" evidence="7"/>
<dbReference type="GO" id="GO:0006107">
    <property type="term" value="P:oxaloacetate metabolic process"/>
    <property type="evidence" value="ECO:0007669"/>
    <property type="project" value="TreeGrafter"/>
</dbReference>
<dbReference type="RefSeq" id="WP_243407274.1">
    <property type="nucleotide sequence ID" value="NZ_FZMO01000060.1"/>
</dbReference>
<feature type="binding site" evidence="4">
    <location>
        <position position="78"/>
    </location>
    <ligand>
        <name>substrate</name>
    </ligand>
</feature>
<accession>A0A2I2KM47</accession>
<sequence length="301" mass="31766">MTADGNQATATDFRPRRSVLYMPGANERALEKAKGLPADALILDLEDAVAPAAKEAARERVCALAAEGAYGHREVIIRVNGRDTSWHADDLRAAAKAGPDAVLVPKVSSADEVHAIEADLVAAGAPERTKIWAMVETPIAMLRALEIAAASPRLAVLVMGTNDLANELRAEHVPGRAPLLPGLGLCLLAARAAGKAIIDGVYNDVRNAEGFAAECQQGRELGFDGKTLIHPGQVEPCNEAFSPSDKQLTEATEIVRAFEEAVAEGRGVVTVNGRMIENLHVDNARRLLAVDAAIAELAAAR</sequence>
<evidence type="ECO:0000256" key="2">
    <source>
        <dbReference type="ARBA" id="ARBA00022723"/>
    </source>
</evidence>
<dbReference type="GO" id="GO:0016787">
    <property type="term" value="F:hydrolase activity"/>
    <property type="evidence" value="ECO:0007669"/>
    <property type="project" value="UniProtKB-KW"/>
</dbReference>
<evidence type="ECO:0000256" key="3">
    <source>
        <dbReference type="ARBA" id="ARBA00022842"/>
    </source>
</evidence>
<dbReference type="EMBL" id="FZMO01000060">
    <property type="protein sequence ID" value="SNQ46729.1"/>
    <property type="molecule type" value="Genomic_DNA"/>
</dbReference>
<dbReference type="Pfam" id="PF03328">
    <property type="entry name" value="HpcH_HpaI"/>
    <property type="match status" value="1"/>
</dbReference>
<evidence type="ECO:0000256" key="1">
    <source>
        <dbReference type="ARBA" id="ARBA00001946"/>
    </source>
</evidence>
<organism evidence="7 8">
    <name type="scientific">Frankia canadensis</name>
    <dbReference type="NCBI Taxonomy" id="1836972"/>
    <lineage>
        <taxon>Bacteria</taxon>
        <taxon>Bacillati</taxon>
        <taxon>Actinomycetota</taxon>
        <taxon>Actinomycetes</taxon>
        <taxon>Frankiales</taxon>
        <taxon>Frankiaceae</taxon>
        <taxon>Frankia</taxon>
    </lineage>
</organism>
<dbReference type="InterPro" id="IPR015813">
    <property type="entry name" value="Pyrv/PenolPyrv_kinase-like_dom"/>
</dbReference>
<keyword evidence="8" id="KW-1185">Reference proteome</keyword>
<name>A0A2I2KM47_9ACTN</name>
<evidence type="ECO:0000256" key="4">
    <source>
        <dbReference type="PIRSR" id="PIRSR015582-1"/>
    </source>
</evidence>
<keyword evidence="3 5" id="KW-0460">Magnesium</keyword>
<dbReference type="InterPro" id="IPR011206">
    <property type="entry name" value="Citrate_lyase_beta/mcl1/mcl2"/>
</dbReference>
<comment type="cofactor">
    <cofactor evidence="1">
        <name>Mg(2+)</name>
        <dbReference type="ChEBI" id="CHEBI:18420"/>
    </cofactor>
</comment>
<dbReference type="AlphaFoldDB" id="A0A2I2KM47"/>
<dbReference type="SUPFAM" id="SSF51621">
    <property type="entry name" value="Phosphoenolpyruvate/pyruvate domain"/>
    <property type="match status" value="1"/>
</dbReference>
<feature type="binding site" evidence="4">
    <location>
        <position position="136"/>
    </location>
    <ligand>
        <name>substrate</name>
    </ligand>
</feature>
<feature type="domain" description="HpcH/HpaI aldolase/citrate lyase" evidence="6">
    <location>
        <begin position="17"/>
        <end position="231"/>
    </location>
</feature>
<proteinExistence type="predicted"/>